<dbReference type="Proteomes" id="UP001054945">
    <property type="component" value="Unassembled WGS sequence"/>
</dbReference>
<evidence type="ECO:0000313" key="2">
    <source>
        <dbReference type="EMBL" id="GIZ05304.1"/>
    </source>
</evidence>
<dbReference type="AlphaFoldDB" id="A0AAV4YG99"/>
<dbReference type="EMBL" id="BPLR01019274">
    <property type="protein sequence ID" value="GIZ05304.1"/>
    <property type="molecule type" value="Genomic_DNA"/>
</dbReference>
<feature type="compositionally biased region" description="Low complexity" evidence="1">
    <location>
        <begin position="88"/>
        <end position="97"/>
    </location>
</feature>
<feature type="compositionally biased region" description="Basic and acidic residues" evidence="1">
    <location>
        <begin position="150"/>
        <end position="166"/>
    </location>
</feature>
<organism evidence="2 3">
    <name type="scientific">Caerostris extrusa</name>
    <name type="common">Bark spider</name>
    <name type="synonym">Caerostris bankana</name>
    <dbReference type="NCBI Taxonomy" id="172846"/>
    <lineage>
        <taxon>Eukaryota</taxon>
        <taxon>Metazoa</taxon>
        <taxon>Ecdysozoa</taxon>
        <taxon>Arthropoda</taxon>
        <taxon>Chelicerata</taxon>
        <taxon>Arachnida</taxon>
        <taxon>Araneae</taxon>
        <taxon>Araneomorphae</taxon>
        <taxon>Entelegynae</taxon>
        <taxon>Araneoidea</taxon>
        <taxon>Araneidae</taxon>
        <taxon>Caerostris</taxon>
    </lineage>
</organism>
<feature type="compositionally biased region" description="Basic and acidic residues" evidence="1">
    <location>
        <begin position="69"/>
        <end position="79"/>
    </location>
</feature>
<protein>
    <submittedName>
        <fullName evidence="2">Uncharacterized protein</fullName>
    </submittedName>
</protein>
<sequence length="219" mass="23743">MDMERAEQEHLLKLEEEYAKQMKRRRQREVKSDLDECLREKLKRKAKEVQEGLLQDLFFVKQIMEGEEEQIKSDKKIEEASSFPEGPPEGAAGLPAAPSRPDATRGRVPERGGPAVPGGAGEVVGEEEARVGGGEEQEAEDGGRRHGRRQGTDHGQRREGSQERAADPGVRPEGAGGGRGGPTQGQGEAQDDQGEEQTTPEGAQGECGDPSLLFPEHAS</sequence>
<feature type="compositionally biased region" description="Gly residues" evidence="1">
    <location>
        <begin position="174"/>
        <end position="184"/>
    </location>
</feature>
<reference evidence="2 3" key="1">
    <citation type="submission" date="2021-06" db="EMBL/GenBank/DDBJ databases">
        <title>Caerostris extrusa draft genome.</title>
        <authorList>
            <person name="Kono N."/>
            <person name="Arakawa K."/>
        </authorList>
    </citation>
    <scope>NUCLEOTIDE SEQUENCE [LARGE SCALE GENOMIC DNA]</scope>
</reference>
<comment type="caution">
    <text evidence="2">The sequence shown here is derived from an EMBL/GenBank/DDBJ whole genome shotgun (WGS) entry which is preliminary data.</text>
</comment>
<evidence type="ECO:0000313" key="3">
    <source>
        <dbReference type="Proteomes" id="UP001054945"/>
    </source>
</evidence>
<proteinExistence type="predicted"/>
<feature type="region of interest" description="Disordered" evidence="1">
    <location>
        <begin position="68"/>
        <end position="219"/>
    </location>
</feature>
<keyword evidence="3" id="KW-1185">Reference proteome</keyword>
<accession>A0AAV4YG99</accession>
<name>A0AAV4YG99_CAEEX</name>
<evidence type="ECO:0000256" key="1">
    <source>
        <dbReference type="SAM" id="MobiDB-lite"/>
    </source>
</evidence>
<gene>
    <name evidence="2" type="ORF">CEXT_255561</name>
</gene>